<dbReference type="AlphaFoldDB" id="A0A2T0WPT6"/>
<feature type="domain" description="Glycosyltransferase 61 catalytic" evidence="1">
    <location>
        <begin position="87"/>
        <end position="262"/>
    </location>
</feature>
<evidence type="ECO:0000259" key="1">
    <source>
        <dbReference type="Pfam" id="PF04577"/>
    </source>
</evidence>
<evidence type="ECO:0000313" key="2">
    <source>
        <dbReference type="EMBL" id="PRY88713.1"/>
    </source>
</evidence>
<name>A0A2T0WPT6_9RHOB</name>
<dbReference type="GO" id="GO:0016757">
    <property type="term" value="F:glycosyltransferase activity"/>
    <property type="evidence" value="ECO:0007669"/>
    <property type="project" value="InterPro"/>
</dbReference>
<dbReference type="Proteomes" id="UP000238392">
    <property type="component" value="Unassembled WGS sequence"/>
</dbReference>
<dbReference type="EMBL" id="PVTQ01000007">
    <property type="protein sequence ID" value="PRY88713.1"/>
    <property type="molecule type" value="Genomic_DNA"/>
</dbReference>
<organism evidence="2 3">
    <name type="scientific">Donghicola tyrosinivorans</name>
    <dbReference type="NCBI Taxonomy" id="1652492"/>
    <lineage>
        <taxon>Bacteria</taxon>
        <taxon>Pseudomonadati</taxon>
        <taxon>Pseudomonadota</taxon>
        <taxon>Alphaproteobacteria</taxon>
        <taxon>Rhodobacterales</taxon>
        <taxon>Roseobacteraceae</taxon>
        <taxon>Donghicola</taxon>
    </lineage>
</organism>
<dbReference type="InterPro" id="IPR049625">
    <property type="entry name" value="Glyco_transf_61_cat"/>
</dbReference>
<keyword evidence="3" id="KW-1185">Reference proteome</keyword>
<comment type="caution">
    <text evidence="2">The sequence shown here is derived from an EMBL/GenBank/DDBJ whole genome shotgun (WGS) entry which is preliminary data.</text>
</comment>
<reference evidence="2 3" key="1">
    <citation type="submission" date="2018-03" db="EMBL/GenBank/DDBJ databases">
        <title>Genomic Encyclopedia of Archaeal and Bacterial Type Strains, Phase II (KMG-II): from individual species to whole genera.</title>
        <authorList>
            <person name="Goeker M."/>
        </authorList>
    </citation>
    <scope>NUCLEOTIDE SEQUENCE [LARGE SCALE GENOMIC DNA]</scope>
    <source>
        <strain evidence="2 3">DSM 100212</strain>
    </source>
</reference>
<dbReference type="Pfam" id="PF04577">
    <property type="entry name" value="Glyco_transf_61"/>
    <property type="match status" value="1"/>
</dbReference>
<sequence>MFDPKNKLTGDIKIIENAVIVPYGEGDRRGIMRRAGVYDAEGVYQPLSQCFRNSDSPTTLEPEGPCPAPEERLKGTWLFGGLLYQHFGHALLESTGRLWARSAMPKVNNIVFLTKKEVTSPNRFIRPMRPMVQMFSGGANKLAGIKVPTRVDRLVLAPQGFGTGDMVAGCPEMRDHIHAALDQEVKPEGSEKLYISRTALYSKRGRYLGEDRIEKLLEAEGYSIFHPQEHDLETQAARYAAAKTIISSDNSALHLAAFFAHKDSRLAIIMRRPGNVIEDYLAQYKWFAGMEPDVIDALSGRYYQFEGAKKKQLSELYSELNFPTLGRSLQERGYIASDAGWTDPTEEEIEAERLDLSERLGSAIVLAEGLNF</sequence>
<accession>A0A2T0WPT6</accession>
<evidence type="ECO:0000313" key="3">
    <source>
        <dbReference type="Proteomes" id="UP000238392"/>
    </source>
</evidence>
<gene>
    <name evidence="2" type="ORF">CLV74_10754</name>
</gene>
<proteinExistence type="predicted"/>
<protein>
    <submittedName>
        <fullName evidence="2">Uncharacterized protein DUF563</fullName>
    </submittedName>
</protein>